<organism evidence="2 3">
    <name type="scientific">Labrys monachus</name>
    <dbReference type="NCBI Taxonomy" id="217067"/>
    <lineage>
        <taxon>Bacteria</taxon>
        <taxon>Pseudomonadati</taxon>
        <taxon>Pseudomonadota</taxon>
        <taxon>Alphaproteobacteria</taxon>
        <taxon>Hyphomicrobiales</taxon>
        <taxon>Xanthobacteraceae</taxon>
        <taxon>Labrys</taxon>
    </lineage>
</organism>
<dbReference type="PROSITE" id="PS50943">
    <property type="entry name" value="HTH_CROC1"/>
    <property type="match status" value="1"/>
</dbReference>
<reference evidence="2 3" key="1">
    <citation type="submission" date="2023-07" db="EMBL/GenBank/DDBJ databases">
        <title>Genomic Encyclopedia of Type Strains, Phase IV (KMG-IV): sequencing the most valuable type-strain genomes for metagenomic binning, comparative biology and taxonomic classification.</title>
        <authorList>
            <person name="Goeker M."/>
        </authorList>
    </citation>
    <scope>NUCLEOTIDE SEQUENCE [LARGE SCALE GENOMIC DNA]</scope>
    <source>
        <strain evidence="2 3">DSM 5896</strain>
    </source>
</reference>
<gene>
    <name evidence="2" type="ORF">J3R73_002508</name>
</gene>
<proteinExistence type="predicted"/>
<keyword evidence="3" id="KW-1185">Reference proteome</keyword>
<accession>A0ABU0FE59</accession>
<dbReference type="Gene3D" id="1.10.260.40">
    <property type="entry name" value="lambda repressor-like DNA-binding domains"/>
    <property type="match status" value="1"/>
</dbReference>
<dbReference type="Pfam" id="PF13560">
    <property type="entry name" value="HTH_31"/>
    <property type="match status" value="1"/>
</dbReference>
<dbReference type="Proteomes" id="UP001237448">
    <property type="component" value="Unassembled WGS sequence"/>
</dbReference>
<protein>
    <submittedName>
        <fullName evidence="2">Transcriptional regulator with XRE-family HTH domain</fullName>
    </submittedName>
</protein>
<evidence type="ECO:0000259" key="1">
    <source>
        <dbReference type="PROSITE" id="PS50943"/>
    </source>
</evidence>
<dbReference type="SUPFAM" id="SSF47413">
    <property type="entry name" value="lambda repressor-like DNA-binding domains"/>
    <property type="match status" value="1"/>
</dbReference>
<dbReference type="RefSeq" id="WP_307427012.1">
    <property type="nucleotide sequence ID" value="NZ_JAUSVK010000001.1"/>
</dbReference>
<evidence type="ECO:0000313" key="3">
    <source>
        <dbReference type="Proteomes" id="UP001237448"/>
    </source>
</evidence>
<name>A0ABU0FE59_9HYPH</name>
<sequence length="96" mass="10598">MGFKNPTLVQIDWNKFGHDIRSRREGSNLTVRQLQKLTGVSYGTIARIERADCPCGADVFITLALWIGSDPQAYLLYPTSRRSWPSAASSARPSAG</sequence>
<dbReference type="InterPro" id="IPR001387">
    <property type="entry name" value="Cro/C1-type_HTH"/>
</dbReference>
<dbReference type="EMBL" id="JAUSVK010000001">
    <property type="protein sequence ID" value="MDQ0392716.1"/>
    <property type="molecule type" value="Genomic_DNA"/>
</dbReference>
<comment type="caution">
    <text evidence="2">The sequence shown here is derived from an EMBL/GenBank/DDBJ whole genome shotgun (WGS) entry which is preliminary data.</text>
</comment>
<dbReference type="InterPro" id="IPR010982">
    <property type="entry name" value="Lambda_DNA-bd_dom_sf"/>
</dbReference>
<feature type="domain" description="HTH cro/C1-type" evidence="1">
    <location>
        <begin position="20"/>
        <end position="50"/>
    </location>
</feature>
<evidence type="ECO:0000313" key="2">
    <source>
        <dbReference type="EMBL" id="MDQ0392716.1"/>
    </source>
</evidence>
<dbReference type="CDD" id="cd00093">
    <property type="entry name" value="HTH_XRE"/>
    <property type="match status" value="1"/>
</dbReference>